<feature type="compositionally biased region" description="Gly residues" evidence="5">
    <location>
        <begin position="112"/>
        <end position="122"/>
    </location>
</feature>
<dbReference type="PROSITE" id="PS50105">
    <property type="entry name" value="SAM_DOMAIN"/>
    <property type="match status" value="1"/>
</dbReference>
<evidence type="ECO:0000256" key="4">
    <source>
        <dbReference type="ARBA" id="ARBA00073398"/>
    </source>
</evidence>
<dbReference type="InterPro" id="IPR001660">
    <property type="entry name" value="SAM"/>
</dbReference>
<feature type="domain" description="SAM" evidence="6">
    <location>
        <begin position="1"/>
        <end position="65"/>
    </location>
</feature>
<comment type="subunit">
    <text evidence="3">Interacts promiscuously (via SAM domain) with EPHA5, EPHA6, EPHA7, EPHA8, EPHB1, EPHB2, EPHB3 and EPHB4 (via SAM domain) (in vitro).</text>
</comment>
<accession>A0AAN9V7B2</accession>
<dbReference type="SUPFAM" id="SSF47769">
    <property type="entry name" value="SAM/Pointed domain"/>
    <property type="match status" value="1"/>
</dbReference>
<feature type="region of interest" description="Disordered" evidence="5">
    <location>
        <begin position="100"/>
        <end position="141"/>
    </location>
</feature>
<dbReference type="InterPro" id="IPR013761">
    <property type="entry name" value="SAM/pointed_sf"/>
</dbReference>
<dbReference type="SMART" id="SM00454">
    <property type="entry name" value="SAM"/>
    <property type="match status" value="1"/>
</dbReference>
<evidence type="ECO:0000256" key="1">
    <source>
        <dbReference type="ARBA" id="ARBA00004496"/>
    </source>
</evidence>
<feature type="compositionally biased region" description="Low complexity" evidence="5">
    <location>
        <begin position="123"/>
        <end position="141"/>
    </location>
</feature>
<evidence type="ECO:0000256" key="3">
    <source>
        <dbReference type="ARBA" id="ARBA00065890"/>
    </source>
</evidence>
<comment type="subcellular location">
    <subcellularLocation>
        <location evidence="1">Cytoplasm</location>
    </subcellularLocation>
</comment>
<keyword evidence="2" id="KW-0963">Cytoplasm</keyword>
<gene>
    <name evidence="7" type="ORF">R5R35_011516</name>
</gene>
<protein>
    <recommendedName>
        <fullName evidence="4">Sterile alpha motif domain-containing protein 5</fullName>
    </recommendedName>
</protein>
<feature type="compositionally biased region" description="Low complexity" evidence="5">
    <location>
        <begin position="101"/>
        <end position="111"/>
    </location>
</feature>
<evidence type="ECO:0000256" key="2">
    <source>
        <dbReference type="ARBA" id="ARBA00022490"/>
    </source>
</evidence>
<dbReference type="Pfam" id="PF00536">
    <property type="entry name" value="SAM_1"/>
    <property type="match status" value="1"/>
</dbReference>
<evidence type="ECO:0000259" key="6">
    <source>
        <dbReference type="PROSITE" id="PS50105"/>
    </source>
</evidence>
<evidence type="ECO:0000313" key="8">
    <source>
        <dbReference type="Proteomes" id="UP001378592"/>
    </source>
</evidence>
<dbReference type="InterPro" id="IPR051725">
    <property type="entry name" value="SAM-SH3_domain_protein"/>
</dbReference>
<dbReference type="PANTHER" id="PTHR12301:SF8">
    <property type="entry name" value="STERILE ALPHA MOTIF DOMAIN-CONTAINING PROTEIN 5"/>
    <property type="match status" value="1"/>
</dbReference>
<proteinExistence type="predicted"/>
<dbReference type="GO" id="GO:0005737">
    <property type="term" value="C:cytoplasm"/>
    <property type="evidence" value="ECO:0007669"/>
    <property type="project" value="UniProtKB-SubCell"/>
</dbReference>
<evidence type="ECO:0000256" key="5">
    <source>
        <dbReference type="SAM" id="MobiDB-lite"/>
    </source>
</evidence>
<name>A0AAN9V7B2_9ORTH</name>
<evidence type="ECO:0000313" key="7">
    <source>
        <dbReference type="EMBL" id="KAK7789699.1"/>
    </source>
</evidence>
<dbReference type="Gene3D" id="1.10.150.50">
    <property type="entry name" value="Transcription Factor, Ets-1"/>
    <property type="match status" value="1"/>
</dbReference>
<dbReference type="PANTHER" id="PTHR12301">
    <property type="entry name" value="SAM-DOMAIN, SH3 AND NUCLEAR LOCALIZATION SIGNALS PROTEIN RELATED"/>
    <property type="match status" value="1"/>
</dbReference>
<dbReference type="AlphaFoldDB" id="A0AAN9V7B2"/>
<reference evidence="7 8" key="1">
    <citation type="submission" date="2024-03" db="EMBL/GenBank/DDBJ databases">
        <title>The genome assembly and annotation of the cricket Gryllus longicercus Weissman &amp; Gray.</title>
        <authorList>
            <person name="Szrajer S."/>
            <person name="Gray D."/>
            <person name="Ylla G."/>
        </authorList>
    </citation>
    <scope>NUCLEOTIDE SEQUENCE [LARGE SCALE GENOMIC DNA]</scope>
    <source>
        <strain evidence="7">DAG 2021-001</strain>
        <tissue evidence="7">Whole body minus gut</tissue>
    </source>
</reference>
<feature type="region of interest" description="Disordered" evidence="5">
    <location>
        <begin position="189"/>
        <end position="211"/>
    </location>
</feature>
<sequence>MAGNIVVEWLRSLHLGQYAESFLDNGYDDLEICKQVGDPDLDAIGVFNPAHRGRLLASVRTLREEGAASVYFTLEETAAAAAAVSGKDLSDDCSCGGGGDAASRASDKSSSAGGGGGGGSGAAGASPGAASSSAGSASGSGSAELCGGGGGAVGRYADEYEEGKAELVRFPRMQLKLLLRERVAQDGVRLSAQPYSTAVSRARAGRARSGR</sequence>
<dbReference type="FunFam" id="1.10.150.50:FF:000055">
    <property type="entry name" value="Sterile alpha motif domain containing 5"/>
    <property type="match status" value="1"/>
</dbReference>
<dbReference type="Proteomes" id="UP001378592">
    <property type="component" value="Unassembled WGS sequence"/>
</dbReference>
<dbReference type="EMBL" id="JAZDUA010000719">
    <property type="protein sequence ID" value="KAK7789699.1"/>
    <property type="molecule type" value="Genomic_DNA"/>
</dbReference>
<keyword evidence="8" id="KW-1185">Reference proteome</keyword>
<comment type="caution">
    <text evidence="7">The sequence shown here is derived from an EMBL/GenBank/DDBJ whole genome shotgun (WGS) entry which is preliminary data.</text>
</comment>
<organism evidence="7 8">
    <name type="scientific">Gryllus longicercus</name>
    <dbReference type="NCBI Taxonomy" id="2509291"/>
    <lineage>
        <taxon>Eukaryota</taxon>
        <taxon>Metazoa</taxon>
        <taxon>Ecdysozoa</taxon>
        <taxon>Arthropoda</taxon>
        <taxon>Hexapoda</taxon>
        <taxon>Insecta</taxon>
        <taxon>Pterygota</taxon>
        <taxon>Neoptera</taxon>
        <taxon>Polyneoptera</taxon>
        <taxon>Orthoptera</taxon>
        <taxon>Ensifera</taxon>
        <taxon>Gryllidea</taxon>
        <taxon>Grylloidea</taxon>
        <taxon>Gryllidae</taxon>
        <taxon>Gryllinae</taxon>
        <taxon>Gryllus</taxon>
    </lineage>
</organism>
<dbReference type="CDD" id="cd09527">
    <property type="entry name" value="SAM_Samd5"/>
    <property type="match status" value="1"/>
</dbReference>